<dbReference type="AlphaFoldDB" id="A0AAE1MAR0"/>
<comment type="subunit">
    <text evidence="2">Interacts with the CDC2 protein kinase to form a serine/threonine kinase holoenzyme complex also known as maturation promoting factor (MPF). The cyclin subunit imparts substrate specificity to the complex.</text>
</comment>
<reference evidence="9" key="1">
    <citation type="submission" date="2023-10" db="EMBL/GenBank/DDBJ databases">
        <title>Chromosome-level genome of the transformable northern wattle, Acacia crassicarpa.</title>
        <authorList>
            <person name="Massaro I."/>
            <person name="Sinha N.R."/>
            <person name="Poethig S."/>
            <person name="Leichty A.R."/>
        </authorList>
    </citation>
    <scope>NUCLEOTIDE SEQUENCE</scope>
    <source>
        <strain evidence="9">Acra3RX</strain>
        <tissue evidence="9">Leaf</tissue>
    </source>
</reference>
<keyword evidence="5" id="KW-0131">Cell cycle</keyword>
<evidence type="ECO:0000313" key="9">
    <source>
        <dbReference type="EMBL" id="KAK4260167.1"/>
    </source>
</evidence>
<evidence type="ECO:0000256" key="1">
    <source>
        <dbReference type="ARBA" id="ARBA00009065"/>
    </source>
</evidence>
<evidence type="ECO:0000256" key="6">
    <source>
        <dbReference type="ARBA" id="ARBA00032263"/>
    </source>
</evidence>
<dbReference type="Pfam" id="PF00134">
    <property type="entry name" value="Cyclin_N"/>
    <property type="match status" value="1"/>
</dbReference>
<gene>
    <name evidence="9" type="ORF">QN277_003317</name>
</gene>
<dbReference type="CDD" id="cd20544">
    <property type="entry name" value="CYCLIN_AtCycD-like_rpt2"/>
    <property type="match status" value="1"/>
</dbReference>
<evidence type="ECO:0000256" key="7">
    <source>
        <dbReference type="RuleBase" id="RU000383"/>
    </source>
</evidence>
<dbReference type="EMBL" id="JAWXYG010000010">
    <property type="protein sequence ID" value="KAK4260167.1"/>
    <property type="molecule type" value="Genomic_DNA"/>
</dbReference>
<feature type="domain" description="Cyclin-like" evidence="8">
    <location>
        <begin position="82"/>
        <end position="168"/>
    </location>
</feature>
<dbReference type="InterPro" id="IPR036915">
    <property type="entry name" value="Cyclin-like_sf"/>
</dbReference>
<dbReference type="CDD" id="cd20543">
    <property type="entry name" value="CYCLIN_AtCycD-like_rpt1"/>
    <property type="match status" value="1"/>
</dbReference>
<dbReference type="InterPro" id="IPR039361">
    <property type="entry name" value="Cyclin"/>
</dbReference>
<dbReference type="InterPro" id="IPR006671">
    <property type="entry name" value="Cyclin_N"/>
</dbReference>
<dbReference type="GO" id="GO:0051301">
    <property type="term" value="P:cell division"/>
    <property type="evidence" value="ECO:0007669"/>
    <property type="project" value="UniProtKB-KW"/>
</dbReference>
<comment type="caution">
    <text evidence="9">The sequence shown here is derived from an EMBL/GenBank/DDBJ whole genome shotgun (WGS) entry which is preliminary data.</text>
</comment>
<keyword evidence="10" id="KW-1185">Reference proteome</keyword>
<evidence type="ECO:0000256" key="3">
    <source>
        <dbReference type="ARBA" id="ARBA00022618"/>
    </source>
</evidence>
<dbReference type="SUPFAM" id="SSF47954">
    <property type="entry name" value="Cyclin-like"/>
    <property type="match status" value="1"/>
</dbReference>
<name>A0AAE1MAR0_9FABA</name>
<accession>A0AAE1MAR0</accession>
<dbReference type="Gene3D" id="1.10.472.10">
    <property type="entry name" value="Cyclin-like"/>
    <property type="match status" value="2"/>
</dbReference>
<organism evidence="9 10">
    <name type="scientific">Acacia crassicarpa</name>
    <name type="common">northern wattle</name>
    <dbReference type="NCBI Taxonomy" id="499986"/>
    <lineage>
        <taxon>Eukaryota</taxon>
        <taxon>Viridiplantae</taxon>
        <taxon>Streptophyta</taxon>
        <taxon>Embryophyta</taxon>
        <taxon>Tracheophyta</taxon>
        <taxon>Spermatophyta</taxon>
        <taxon>Magnoliopsida</taxon>
        <taxon>eudicotyledons</taxon>
        <taxon>Gunneridae</taxon>
        <taxon>Pentapetalae</taxon>
        <taxon>rosids</taxon>
        <taxon>fabids</taxon>
        <taxon>Fabales</taxon>
        <taxon>Fabaceae</taxon>
        <taxon>Caesalpinioideae</taxon>
        <taxon>mimosoid clade</taxon>
        <taxon>Acacieae</taxon>
        <taxon>Acacia</taxon>
    </lineage>
</organism>
<keyword evidence="3" id="KW-0132">Cell division</keyword>
<evidence type="ECO:0000259" key="8">
    <source>
        <dbReference type="SMART" id="SM00385"/>
    </source>
</evidence>
<sequence length="324" mass="36487">MAASASSFSFSSLLCEEDEASILKVGDENSRMDWINPCFVFENEEEYIEILFKREIGFVSPSDDCLTSAAKWLKNARLDAIDWIFSTGAKFGFKFHTIYLSVTYFDRFLSRRSIDEGKDWAIQLLSMACLSLAAKMEEQNVPTLSEFPGKEYHFEIKVIKKMELLILDSLGWKMGSVTPFAYLQYLVKKFSLQSKPEAIISRAIDHIMAIVKDISSIDQRPSVIASAALLAASDATLTRQSVDLCVSSISWGSLESELVFSCYNLMQEIERRKIKTPESNLLSTHSTSADVLENPSVLSSGTKRKLTFLDTGTESYPEQKIHRP</sequence>
<comment type="similarity">
    <text evidence="1">Belongs to the cyclin family. Cyclin D subfamily.</text>
</comment>
<evidence type="ECO:0000256" key="4">
    <source>
        <dbReference type="ARBA" id="ARBA00023127"/>
    </source>
</evidence>
<dbReference type="InterPro" id="IPR013763">
    <property type="entry name" value="Cyclin-like_dom"/>
</dbReference>
<proteinExistence type="inferred from homology"/>
<dbReference type="PANTHER" id="PTHR10177">
    <property type="entry name" value="CYCLINS"/>
    <property type="match status" value="1"/>
</dbReference>
<protein>
    <recommendedName>
        <fullName evidence="6">B-like cyclin</fullName>
    </recommendedName>
</protein>
<dbReference type="InterPro" id="IPR048258">
    <property type="entry name" value="Cyclins_cyclin-box"/>
</dbReference>
<dbReference type="SMART" id="SM00385">
    <property type="entry name" value="CYCLIN"/>
    <property type="match status" value="1"/>
</dbReference>
<evidence type="ECO:0000256" key="2">
    <source>
        <dbReference type="ARBA" id="ARBA00011177"/>
    </source>
</evidence>
<dbReference type="FunFam" id="1.10.472.10:FF:000069">
    <property type="entry name" value="Cyclin-D5-1"/>
    <property type="match status" value="1"/>
</dbReference>
<dbReference type="Proteomes" id="UP001293593">
    <property type="component" value="Unassembled WGS sequence"/>
</dbReference>
<keyword evidence="4 7" id="KW-0195">Cyclin</keyword>
<dbReference type="PROSITE" id="PS00292">
    <property type="entry name" value="CYCLINS"/>
    <property type="match status" value="1"/>
</dbReference>
<evidence type="ECO:0000256" key="5">
    <source>
        <dbReference type="ARBA" id="ARBA00023306"/>
    </source>
</evidence>
<evidence type="ECO:0000313" key="10">
    <source>
        <dbReference type="Proteomes" id="UP001293593"/>
    </source>
</evidence>